<reference evidence="3" key="1">
    <citation type="journal article" date="2019" name="Int. J. Syst. Evol. Microbiol.">
        <title>The Global Catalogue of Microorganisms (GCM) 10K type strain sequencing project: providing services to taxonomists for standard genome sequencing and annotation.</title>
        <authorList>
            <consortium name="The Broad Institute Genomics Platform"/>
            <consortium name="The Broad Institute Genome Sequencing Center for Infectious Disease"/>
            <person name="Wu L."/>
            <person name="Ma J."/>
        </authorList>
    </citation>
    <scope>NUCLEOTIDE SEQUENCE [LARGE SCALE GENOMIC DNA]</scope>
    <source>
        <strain evidence="3">JCM 16981</strain>
    </source>
</reference>
<dbReference type="InterPro" id="IPR050678">
    <property type="entry name" value="DNA_Partitioning_ATPase"/>
</dbReference>
<dbReference type="InterPro" id="IPR025669">
    <property type="entry name" value="AAA_dom"/>
</dbReference>
<evidence type="ECO:0000259" key="1">
    <source>
        <dbReference type="Pfam" id="PF13614"/>
    </source>
</evidence>
<protein>
    <submittedName>
        <fullName evidence="2">ParA family protein</fullName>
    </submittedName>
</protein>
<dbReference type="InterPro" id="IPR027417">
    <property type="entry name" value="P-loop_NTPase"/>
</dbReference>
<dbReference type="Gene3D" id="3.40.50.300">
    <property type="entry name" value="P-loop containing nucleotide triphosphate hydrolases"/>
    <property type="match status" value="1"/>
</dbReference>
<dbReference type="CDD" id="cd02042">
    <property type="entry name" value="ParAB_family"/>
    <property type="match status" value="1"/>
</dbReference>
<name>A0ABP7E4L3_9STAP</name>
<keyword evidence="3" id="KW-1185">Reference proteome</keyword>
<feature type="domain" description="AAA" evidence="1">
    <location>
        <begin position="1"/>
        <end position="182"/>
    </location>
</feature>
<dbReference type="EMBL" id="BAABCK010000001">
    <property type="protein sequence ID" value="GAA3713257.1"/>
    <property type="molecule type" value="Genomic_DNA"/>
</dbReference>
<evidence type="ECO:0000313" key="2">
    <source>
        <dbReference type="EMBL" id="GAA3713257.1"/>
    </source>
</evidence>
<dbReference type="SUPFAM" id="SSF52540">
    <property type="entry name" value="P-loop containing nucleoside triphosphate hydrolases"/>
    <property type="match status" value="1"/>
</dbReference>
<comment type="caution">
    <text evidence="2">The sequence shown here is derived from an EMBL/GenBank/DDBJ whole genome shotgun (WGS) entry which is preliminary data.</text>
</comment>
<proteinExistence type="predicted"/>
<evidence type="ECO:0000313" key="3">
    <source>
        <dbReference type="Proteomes" id="UP001500920"/>
    </source>
</evidence>
<dbReference type="Pfam" id="PF13614">
    <property type="entry name" value="AAA_31"/>
    <property type="match status" value="1"/>
</dbReference>
<gene>
    <name evidence="2" type="ORF">GCM10022378_00180</name>
</gene>
<dbReference type="Proteomes" id="UP001500920">
    <property type="component" value="Unassembled WGS sequence"/>
</dbReference>
<sequence>MTVIFFGNHKGGVGKSSLTEVMAYIYSEHKKYKVLAIDTDPQTNLTDKISKTFKKDISDLPQEEDRFMGAIEQADLTKAIINITDNLDLMVGDWHLERFHDSISGLDKQARFYLLHTLLKDIADDYDYVFIDTRPSTDLMMNNVVCASDYGIIASKSEEDSFMSSVKYIEYLKRMTEYNPELNLIGIVNYLVNPRGYVDNEIMARFKAEFDTLVFDNKIKSSEVVKRWGLYGITENRPYDKKIMQMYYAVADELNERIKELEE</sequence>
<dbReference type="PANTHER" id="PTHR13696:SF99">
    <property type="entry name" value="COBYRINIC ACID AC-DIAMIDE SYNTHASE"/>
    <property type="match status" value="1"/>
</dbReference>
<accession>A0ABP7E4L3</accession>
<dbReference type="PANTHER" id="PTHR13696">
    <property type="entry name" value="P-LOOP CONTAINING NUCLEOSIDE TRIPHOSPHATE HYDROLASE"/>
    <property type="match status" value="1"/>
</dbReference>
<organism evidence="2 3">
    <name type="scientific">Salinicoccus jeotgali</name>
    <dbReference type="NCBI Taxonomy" id="381634"/>
    <lineage>
        <taxon>Bacteria</taxon>
        <taxon>Bacillati</taxon>
        <taxon>Bacillota</taxon>
        <taxon>Bacilli</taxon>
        <taxon>Bacillales</taxon>
        <taxon>Staphylococcaceae</taxon>
        <taxon>Salinicoccus</taxon>
    </lineage>
</organism>
<dbReference type="RefSeq" id="WP_344700582.1">
    <property type="nucleotide sequence ID" value="NZ_BAABCK010000001.1"/>
</dbReference>